<sequence>MDRILADMAVSVTELKRNFAGVLREAGDAPVAVINHNRPEAYLLSARHYEQLMDYVEDLEDAELIRQRQNEPSISVNLELD</sequence>
<name>B9Z433_9NEIS</name>
<dbReference type="InterPro" id="IPR051405">
    <property type="entry name" value="phD/YefM_antitoxin"/>
</dbReference>
<dbReference type="AlphaFoldDB" id="B9Z433"/>
<gene>
    <name evidence="3" type="ORF">FuraDRAFT_2118</name>
</gene>
<dbReference type="InterPro" id="IPR036165">
    <property type="entry name" value="YefM-like_sf"/>
</dbReference>
<dbReference type="Gene3D" id="3.40.1620.10">
    <property type="entry name" value="YefM-like domain"/>
    <property type="match status" value="1"/>
</dbReference>
<accession>B9Z433</accession>
<dbReference type="NCBIfam" id="TIGR01552">
    <property type="entry name" value="phd_fam"/>
    <property type="match status" value="1"/>
</dbReference>
<evidence type="ECO:0000313" key="3">
    <source>
        <dbReference type="EMBL" id="EEG08610.1"/>
    </source>
</evidence>
<dbReference type="RefSeq" id="WP_008954138.1">
    <property type="nucleotide sequence ID" value="NZ_ACIS01000005.1"/>
</dbReference>
<evidence type="ECO:0000256" key="2">
    <source>
        <dbReference type="RuleBase" id="RU362080"/>
    </source>
</evidence>
<comment type="similarity">
    <text evidence="1 2">Belongs to the phD/YefM antitoxin family.</text>
</comment>
<dbReference type="Proteomes" id="UP000003165">
    <property type="component" value="Unassembled WGS sequence"/>
</dbReference>
<dbReference type="InterPro" id="IPR006442">
    <property type="entry name" value="Antitoxin_Phd/YefM"/>
</dbReference>
<comment type="caution">
    <text evidence="3">The sequence shown here is derived from an EMBL/GenBank/DDBJ whole genome shotgun (WGS) entry which is preliminary data.</text>
</comment>
<reference evidence="3 4" key="1">
    <citation type="submission" date="2009-02" db="EMBL/GenBank/DDBJ databases">
        <title>Sequencing of the draft genome and assembly of Lutiella nitroferrum 2002.</title>
        <authorList>
            <consortium name="US DOE Joint Genome Institute (JGI-PGF)"/>
            <person name="Lucas S."/>
            <person name="Copeland A."/>
            <person name="Lapidus A."/>
            <person name="Glavina del Rio T."/>
            <person name="Tice H."/>
            <person name="Bruce D."/>
            <person name="Goodwin L."/>
            <person name="Pitluck S."/>
            <person name="Larimer F."/>
            <person name="Land M.L."/>
            <person name="Hauser L."/>
            <person name="Coates J.D."/>
        </authorList>
    </citation>
    <scope>NUCLEOTIDE SEQUENCE [LARGE SCALE GENOMIC DNA]</scope>
    <source>
        <strain evidence="3 4">2002</strain>
    </source>
</reference>
<dbReference type="EMBL" id="ACIS01000005">
    <property type="protein sequence ID" value="EEG08610.1"/>
    <property type="molecule type" value="Genomic_DNA"/>
</dbReference>
<evidence type="ECO:0000256" key="1">
    <source>
        <dbReference type="ARBA" id="ARBA00009981"/>
    </source>
</evidence>
<proteinExistence type="inferred from homology"/>
<dbReference type="Pfam" id="PF02604">
    <property type="entry name" value="PhdYeFM_antitox"/>
    <property type="match status" value="1"/>
</dbReference>
<keyword evidence="4" id="KW-1185">Reference proteome</keyword>
<dbReference type="PANTHER" id="PTHR33713:SF10">
    <property type="entry name" value="ANTITOXIN YAFN"/>
    <property type="match status" value="1"/>
</dbReference>
<evidence type="ECO:0000313" key="4">
    <source>
        <dbReference type="Proteomes" id="UP000003165"/>
    </source>
</evidence>
<organism evidence="3 4">
    <name type="scientific">Pseudogulbenkiania ferrooxidans 2002</name>
    <dbReference type="NCBI Taxonomy" id="279714"/>
    <lineage>
        <taxon>Bacteria</taxon>
        <taxon>Pseudomonadati</taxon>
        <taxon>Pseudomonadota</taxon>
        <taxon>Betaproteobacteria</taxon>
        <taxon>Neisseriales</taxon>
        <taxon>Chromobacteriaceae</taxon>
        <taxon>Pseudogulbenkiania</taxon>
    </lineage>
</organism>
<dbReference type="eggNOG" id="COG2161">
    <property type="taxonomic scope" value="Bacteria"/>
</dbReference>
<protein>
    <recommendedName>
        <fullName evidence="2">Antitoxin</fullName>
    </recommendedName>
</protein>
<comment type="function">
    <text evidence="2">Antitoxin component of a type II toxin-antitoxin (TA) system.</text>
</comment>
<dbReference type="SUPFAM" id="SSF143120">
    <property type="entry name" value="YefM-like"/>
    <property type="match status" value="1"/>
</dbReference>
<dbReference type="PANTHER" id="PTHR33713">
    <property type="entry name" value="ANTITOXIN YAFN-RELATED"/>
    <property type="match status" value="1"/>
</dbReference>